<dbReference type="PRINTS" id="PR00081">
    <property type="entry name" value="GDHRDH"/>
</dbReference>
<dbReference type="InterPro" id="IPR020904">
    <property type="entry name" value="Sc_DH/Rdtase_CS"/>
</dbReference>
<keyword evidence="4" id="KW-1185">Reference proteome</keyword>
<name>A0AAP0P2N6_9MAGN</name>
<dbReference type="Proteomes" id="UP001420932">
    <property type="component" value="Unassembled WGS sequence"/>
</dbReference>
<evidence type="ECO:0000256" key="2">
    <source>
        <dbReference type="ARBA" id="ARBA00023002"/>
    </source>
</evidence>
<dbReference type="Pfam" id="PF13561">
    <property type="entry name" value="adh_short_C2"/>
    <property type="match status" value="1"/>
</dbReference>
<dbReference type="Gene3D" id="3.40.50.720">
    <property type="entry name" value="NAD(P)-binding Rossmann-like Domain"/>
    <property type="match status" value="1"/>
</dbReference>
<dbReference type="SUPFAM" id="SSF51735">
    <property type="entry name" value="NAD(P)-binding Rossmann-fold domains"/>
    <property type="match status" value="1"/>
</dbReference>
<gene>
    <name evidence="3" type="ORF">Syun_016666</name>
</gene>
<organism evidence="3 4">
    <name type="scientific">Stephania yunnanensis</name>
    <dbReference type="NCBI Taxonomy" id="152371"/>
    <lineage>
        <taxon>Eukaryota</taxon>
        <taxon>Viridiplantae</taxon>
        <taxon>Streptophyta</taxon>
        <taxon>Embryophyta</taxon>
        <taxon>Tracheophyta</taxon>
        <taxon>Spermatophyta</taxon>
        <taxon>Magnoliopsida</taxon>
        <taxon>Ranunculales</taxon>
        <taxon>Menispermaceae</taxon>
        <taxon>Menispermoideae</taxon>
        <taxon>Cissampelideae</taxon>
        <taxon>Stephania</taxon>
    </lineage>
</organism>
<proteinExistence type="inferred from homology"/>
<protein>
    <submittedName>
        <fullName evidence="3">Uncharacterized protein</fullName>
    </submittedName>
</protein>
<dbReference type="EMBL" id="JBBNAF010000007">
    <property type="protein sequence ID" value="KAK9127869.1"/>
    <property type="molecule type" value="Genomic_DNA"/>
</dbReference>
<keyword evidence="2" id="KW-0560">Oxidoreductase</keyword>
<dbReference type="AlphaFoldDB" id="A0AAP0P2N6"/>
<dbReference type="PANTHER" id="PTHR43180:SF30">
    <property type="entry name" value="MOMILACTONE A SYNTHASE"/>
    <property type="match status" value="1"/>
</dbReference>
<dbReference type="GO" id="GO:0016491">
    <property type="term" value="F:oxidoreductase activity"/>
    <property type="evidence" value="ECO:0007669"/>
    <property type="project" value="UniProtKB-KW"/>
</dbReference>
<sequence>MAVTKHGKLDIMMNNAGILTKKGRLSILDDEKAEFEHVLAVNVTGVFLGTKHAARAMNPACQGSIISTASVCSIMGGIASHSYTASKHAVEGLMKNTAVKLGQHGIIVNFVSPYVVDTPLAKNFFGFDDKNIGSYFSNLVGRVLKAQDIAEAALYLASDESKVSGHNLVVDGGFITGNSFLIEFRGVAVLVSRT</sequence>
<dbReference type="InterPro" id="IPR002347">
    <property type="entry name" value="SDR_fam"/>
</dbReference>
<dbReference type="PANTHER" id="PTHR43180">
    <property type="entry name" value="3-OXOACYL-(ACYL-CARRIER-PROTEIN) REDUCTASE (AFU_ORTHOLOGUE AFUA_6G11210)"/>
    <property type="match status" value="1"/>
</dbReference>
<reference evidence="3 4" key="1">
    <citation type="submission" date="2024-01" db="EMBL/GenBank/DDBJ databases">
        <title>Genome assemblies of Stephania.</title>
        <authorList>
            <person name="Yang L."/>
        </authorList>
    </citation>
    <scope>NUCLEOTIDE SEQUENCE [LARGE SCALE GENOMIC DNA]</scope>
    <source>
        <strain evidence="3">YNDBR</strain>
        <tissue evidence="3">Leaf</tissue>
    </source>
</reference>
<dbReference type="PRINTS" id="PR00080">
    <property type="entry name" value="SDRFAMILY"/>
</dbReference>
<evidence type="ECO:0000256" key="1">
    <source>
        <dbReference type="ARBA" id="ARBA00006484"/>
    </source>
</evidence>
<accession>A0AAP0P2N6</accession>
<dbReference type="InterPro" id="IPR036291">
    <property type="entry name" value="NAD(P)-bd_dom_sf"/>
</dbReference>
<comment type="similarity">
    <text evidence="1">Belongs to the short-chain dehydrogenases/reductases (SDR) family.</text>
</comment>
<evidence type="ECO:0000313" key="3">
    <source>
        <dbReference type="EMBL" id="KAK9127869.1"/>
    </source>
</evidence>
<comment type="caution">
    <text evidence="3">The sequence shown here is derived from an EMBL/GenBank/DDBJ whole genome shotgun (WGS) entry which is preliminary data.</text>
</comment>
<dbReference type="PROSITE" id="PS00061">
    <property type="entry name" value="ADH_SHORT"/>
    <property type="match status" value="1"/>
</dbReference>
<evidence type="ECO:0000313" key="4">
    <source>
        <dbReference type="Proteomes" id="UP001420932"/>
    </source>
</evidence>